<protein>
    <recommendedName>
        <fullName evidence="3">DNA-directed DNA polymerase</fullName>
    </recommendedName>
</protein>
<dbReference type="PANTHER" id="PTHR31511:SF12">
    <property type="entry name" value="RHO TERMINATION FACTOR N-TERMINAL DOMAIN-CONTAINING PROTEIN"/>
    <property type="match status" value="1"/>
</dbReference>
<dbReference type="InterPro" id="IPR038563">
    <property type="entry name" value="Endonuclease_7_sf"/>
</dbReference>
<dbReference type="InterPro" id="IPR044925">
    <property type="entry name" value="His-Me_finger_sf"/>
</dbReference>
<proteinExistence type="predicted"/>
<name>A0A226E8T8_FOLCA</name>
<dbReference type="OMA" id="FRMENAK"/>
<dbReference type="Gene3D" id="3.40.1800.10">
    <property type="entry name" value="His-Me finger endonucleases"/>
    <property type="match status" value="1"/>
</dbReference>
<dbReference type="EMBL" id="LNIX01000005">
    <property type="protein sequence ID" value="OXA53973.1"/>
    <property type="molecule type" value="Genomic_DNA"/>
</dbReference>
<dbReference type="InterPro" id="IPR004211">
    <property type="entry name" value="Endonuclease_7"/>
</dbReference>
<sequence>MLFKQQLDKSLTSFSDTLDYVYDDLENILSYCIYMHKAVLAAIYINVTLQDTKGNDKTLNILSPFQRYGHQDLILSRILAAGDYLTTSLSLYGTEGSGWKLHSINHVNLKIGKYTIFSARGWIQHPKELGKKIINIHTKGNENCFQLSLMCGLKRHLLIPPKLQMIMRQPGRILNKNEKLQLKRYWEKPKSYEAILAKNEKTGEINFTGMKGATALSQMDAFEAENPLHSVTIFGYEEKLFVIRPAPKIRENHVDLLLLRLAKPGSVCLKKEDVEYDYHFCTIPSLSKFVGKSGYRRSEVCEYCFGIYKTSIEKHAQKCAIAHRDQNQSKQMKFPEDDVYEFKNLRMIEDLPIKIFFKFLWYNENDRPSIPTCNQNLKFTTPVSNIKIKAYFLCVINQFNQLDDMLIYDGENPVEHFIQKVIDLKFYYKEYLKRAYVPISLTPNDNLRLMLATRCEICGTKFNEENKKCSDHNHWTGQLRYVACSNCNILIQVNPTPILLGHNINNYECHFLLKSFNKRYAKNIKVIMRVSESIISIKFNGIRCLDKRTLLDHDLYDLVDRHKRGIVLDHLPYRFPCLYGALRSTEVEEMYFSQFLFRIAMPSRAINQQVPNGFPKYELFKDPVTSECPPETEYQMAGAVFWNFRMENAKDLLYYGLKTQVLLTADIFLDFNKMAMKHFKLSVFHSYSLSGYSFNACFFDTKASLEYIKDPEIITYLKNAIRGGPTESVTRKVVANSERLNNFNPCQPRSNILIIDENSQYPSKMKNKMAVGSYSFLSQDDLSKFDLMTDCNGDWNYIVTVQISHPTNLHVRQSPMPPCPYQRELKFTDLSPTQQLYSTGLNGEDQAALFGKKLVAGLYDKTYTCCLEAVQYFLESGLRVTNLSKCLKFRQAAILEPSVDKLSELRRKAILEGDEVGSLLFKGIINRVFGVCLSSTEDYVDFQVMKRTAAMYKYPMIMSIQTLDRAKISLYKMWDLIRSEFGIENTKLSFYDTDCLLRISTADHITDPKNQFYKILSRMQDHLDFSSLPKFHPLYSDRNASLGGRCAYCSTVFDPRSNCNLVKKGSGIPRSTVKNELDHQMYEDALIREGALTLQSYVMESKNHSLCVVSREYKFHSLNPRRYLLPNMIDTLAFGDVRIPTTENVQAIME</sequence>
<organism evidence="1 2">
    <name type="scientific">Folsomia candida</name>
    <name type="common">Springtail</name>
    <dbReference type="NCBI Taxonomy" id="158441"/>
    <lineage>
        <taxon>Eukaryota</taxon>
        <taxon>Metazoa</taxon>
        <taxon>Ecdysozoa</taxon>
        <taxon>Arthropoda</taxon>
        <taxon>Hexapoda</taxon>
        <taxon>Collembola</taxon>
        <taxon>Entomobryomorpha</taxon>
        <taxon>Isotomoidea</taxon>
        <taxon>Isotomidae</taxon>
        <taxon>Proisotominae</taxon>
        <taxon>Folsomia</taxon>
    </lineage>
</organism>
<accession>A0A226E8T8</accession>
<dbReference type="PANTHER" id="PTHR31511">
    <property type="entry name" value="PROTEIN CBG23764"/>
    <property type="match status" value="1"/>
</dbReference>
<dbReference type="SUPFAM" id="SSF56672">
    <property type="entry name" value="DNA/RNA polymerases"/>
    <property type="match status" value="1"/>
</dbReference>
<dbReference type="GO" id="GO:0071897">
    <property type="term" value="P:DNA biosynthetic process"/>
    <property type="evidence" value="ECO:0007669"/>
    <property type="project" value="UniProtKB-ARBA"/>
</dbReference>
<dbReference type="Pfam" id="PF02945">
    <property type="entry name" value="Endonuclease_7"/>
    <property type="match status" value="1"/>
</dbReference>
<dbReference type="OrthoDB" id="414982at2759"/>
<keyword evidence="2" id="KW-1185">Reference proteome</keyword>
<dbReference type="AlphaFoldDB" id="A0A226E8T8"/>
<dbReference type="SUPFAM" id="SSF54060">
    <property type="entry name" value="His-Me finger endonucleases"/>
    <property type="match status" value="1"/>
</dbReference>
<gene>
    <name evidence="1" type="ORF">Fcan01_11688</name>
</gene>
<reference evidence="1 2" key="1">
    <citation type="submission" date="2015-12" db="EMBL/GenBank/DDBJ databases">
        <title>The genome of Folsomia candida.</title>
        <authorList>
            <person name="Faddeeva A."/>
            <person name="Derks M.F."/>
            <person name="Anvar Y."/>
            <person name="Smit S."/>
            <person name="Van Straalen N."/>
            <person name="Roelofs D."/>
        </authorList>
    </citation>
    <scope>NUCLEOTIDE SEQUENCE [LARGE SCALE GENOMIC DNA]</scope>
    <source>
        <strain evidence="1 2">VU population</strain>
        <tissue evidence="1">Whole body</tissue>
    </source>
</reference>
<dbReference type="Proteomes" id="UP000198287">
    <property type="component" value="Unassembled WGS sequence"/>
</dbReference>
<comment type="caution">
    <text evidence="1">The sequence shown here is derived from an EMBL/GenBank/DDBJ whole genome shotgun (WGS) entry which is preliminary data.</text>
</comment>
<evidence type="ECO:0000313" key="2">
    <source>
        <dbReference type="Proteomes" id="UP000198287"/>
    </source>
</evidence>
<dbReference type="InterPro" id="IPR043502">
    <property type="entry name" value="DNA/RNA_pol_sf"/>
</dbReference>
<evidence type="ECO:0000313" key="1">
    <source>
        <dbReference type="EMBL" id="OXA53973.1"/>
    </source>
</evidence>
<evidence type="ECO:0008006" key="3">
    <source>
        <dbReference type="Google" id="ProtNLM"/>
    </source>
</evidence>